<dbReference type="PANTHER" id="PTHR31901">
    <property type="entry name" value="GH3 DOMAIN-CONTAINING PROTEIN"/>
    <property type="match status" value="1"/>
</dbReference>
<dbReference type="EMBL" id="WQKZ01000003">
    <property type="protein sequence ID" value="MVN77092.1"/>
    <property type="molecule type" value="Genomic_DNA"/>
</dbReference>
<protein>
    <recommendedName>
        <fullName evidence="5">GH3 auxin-responsive promoter family protein</fullName>
    </recommendedName>
</protein>
<dbReference type="InterPro" id="IPR004993">
    <property type="entry name" value="GH3"/>
</dbReference>
<reference evidence="3 4" key="1">
    <citation type="submission" date="2019-12" db="EMBL/GenBank/DDBJ databases">
        <title>Hymenobacter sp. HMF4947 Genome sequencing and assembly.</title>
        <authorList>
            <person name="Kang H."/>
            <person name="Cha I."/>
            <person name="Kim H."/>
            <person name="Joh K."/>
        </authorList>
    </citation>
    <scope>NUCLEOTIDE SEQUENCE [LARGE SCALE GENOMIC DNA]</scope>
    <source>
        <strain evidence="3 4">HMF4947</strain>
    </source>
</reference>
<feature type="domain" description="GH3 C-terminal" evidence="2">
    <location>
        <begin position="378"/>
        <end position="491"/>
    </location>
</feature>
<dbReference type="Pfam" id="PF23571">
    <property type="entry name" value="GH3_M"/>
    <property type="match status" value="1"/>
</dbReference>
<dbReference type="InterPro" id="IPR055378">
    <property type="entry name" value="GH3_C"/>
</dbReference>
<dbReference type="InterPro" id="IPR020845">
    <property type="entry name" value="AMP-binding_CS"/>
</dbReference>
<dbReference type="RefSeq" id="WP_157565801.1">
    <property type="nucleotide sequence ID" value="NZ_WQKZ01000003.1"/>
</dbReference>
<dbReference type="GO" id="GO:0016881">
    <property type="term" value="F:acid-amino acid ligase activity"/>
    <property type="evidence" value="ECO:0007669"/>
    <property type="project" value="TreeGrafter"/>
</dbReference>
<dbReference type="Pfam" id="PF23572">
    <property type="entry name" value="GH3_C"/>
    <property type="match status" value="1"/>
</dbReference>
<dbReference type="PANTHER" id="PTHR31901:SF9">
    <property type="entry name" value="GH3 DOMAIN-CONTAINING PROTEIN"/>
    <property type="match status" value="1"/>
</dbReference>
<evidence type="ECO:0008006" key="5">
    <source>
        <dbReference type="Google" id="ProtNLM"/>
    </source>
</evidence>
<feature type="domain" description="GH3 middle" evidence="1">
    <location>
        <begin position="296"/>
        <end position="354"/>
    </location>
</feature>
<dbReference type="InterPro" id="IPR055377">
    <property type="entry name" value="GH3_M"/>
</dbReference>
<dbReference type="AlphaFoldDB" id="A0A7K1TFL9"/>
<comment type="caution">
    <text evidence="3">The sequence shown here is derived from an EMBL/GenBank/DDBJ whole genome shotgun (WGS) entry which is preliminary data.</text>
</comment>
<gene>
    <name evidence="3" type="ORF">GO988_12215</name>
</gene>
<evidence type="ECO:0000313" key="4">
    <source>
        <dbReference type="Proteomes" id="UP000441336"/>
    </source>
</evidence>
<dbReference type="PROSITE" id="PS00455">
    <property type="entry name" value="AMP_BINDING"/>
    <property type="match status" value="1"/>
</dbReference>
<evidence type="ECO:0000313" key="3">
    <source>
        <dbReference type="EMBL" id="MVN77092.1"/>
    </source>
</evidence>
<dbReference type="Pfam" id="PF03321">
    <property type="entry name" value="GH3"/>
    <property type="match status" value="1"/>
</dbReference>
<evidence type="ECO:0000259" key="2">
    <source>
        <dbReference type="Pfam" id="PF23572"/>
    </source>
</evidence>
<dbReference type="SUPFAM" id="SSF56801">
    <property type="entry name" value="Acetyl-CoA synthetase-like"/>
    <property type="match status" value="1"/>
</dbReference>
<organism evidence="3 4">
    <name type="scientific">Hymenobacter ginkgonis</name>
    <dbReference type="NCBI Taxonomy" id="2682976"/>
    <lineage>
        <taxon>Bacteria</taxon>
        <taxon>Pseudomonadati</taxon>
        <taxon>Bacteroidota</taxon>
        <taxon>Cytophagia</taxon>
        <taxon>Cytophagales</taxon>
        <taxon>Hymenobacteraceae</taxon>
        <taxon>Hymenobacter</taxon>
    </lineage>
</organism>
<proteinExistence type="predicted"/>
<evidence type="ECO:0000259" key="1">
    <source>
        <dbReference type="Pfam" id="PF23571"/>
    </source>
</evidence>
<dbReference type="Proteomes" id="UP000441336">
    <property type="component" value="Unassembled WGS sequence"/>
</dbReference>
<dbReference type="GO" id="GO:0005737">
    <property type="term" value="C:cytoplasm"/>
    <property type="evidence" value="ECO:0007669"/>
    <property type="project" value="TreeGrafter"/>
</dbReference>
<name>A0A7K1TFL9_9BACT</name>
<accession>A0A7K1TFL9</accession>
<sequence>MGIKAILSRPLAAYTVHRYQQWQQAPAATQRRLLHQLVHAATGTAFGRAHDFGAIQTSADFAARVPIRDYEAGKAYFDRVKAGEPDVLWPGRPLYLAKTSGTTSGAKYIPITQASIGNHINGAKDALLHYVAATGRARFLDGKLIFLSGSPELEGVGPGGGIPTGRLSGIVNHHVPAYLRRNQLPSYATNCLEDWETKLDAIVGETLGQPLTLISGIPPWVQMYFDRLTARTGRPVGELFPQFDLFVSGGVSMEPYRARLLESIGRAVDSIELFPASEGFLAFQDQPGNPGLLLRLASGIFFEFVPAERFFEVNPPRLTIAEVELGKQYAVVLTSNAGLWAYSLGDTVRFVDLHPHRVVVTGRIKHFLSAFGEHVIGEEVEAALREAVRQHPEAEVTEFTVAPLVGEEAGQPSRHEWLVEFAYPPRDAAGFAAVLEATMRQLNTYYDDLRQGNILAPLLLTALPAGAFQRYMKSVGKLGGQNKVPRLGNDRGVAAGLHAGL</sequence>
<keyword evidence="4" id="KW-1185">Reference proteome</keyword>